<evidence type="ECO:0000313" key="3">
    <source>
        <dbReference type="Proteomes" id="UP000751190"/>
    </source>
</evidence>
<dbReference type="GO" id="GO:0000774">
    <property type="term" value="F:adenyl-nucleotide exchange factor activity"/>
    <property type="evidence" value="ECO:0007669"/>
    <property type="project" value="TreeGrafter"/>
</dbReference>
<evidence type="ECO:0000259" key="1">
    <source>
        <dbReference type="PROSITE" id="PS50053"/>
    </source>
</evidence>
<gene>
    <name evidence="2" type="ORF">KFE25_001127</name>
</gene>
<name>A0A8J5X845_DIALT</name>
<dbReference type="PANTHER" id="PTHR12329">
    <property type="entry name" value="BCL2-ASSOCIATED ATHANOGENE"/>
    <property type="match status" value="1"/>
</dbReference>
<proteinExistence type="predicted"/>
<dbReference type="OrthoDB" id="10481967at2759"/>
<organism evidence="2 3">
    <name type="scientific">Diacronema lutheri</name>
    <name type="common">Unicellular marine alga</name>
    <name type="synonym">Monochrysis lutheri</name>
    <dbReference type="NCBI Taxonomy" id="2081491"/>
    <lineage>
        <taxon>Eukaryota</taxon>
        <taxon>Haptista</taxon>
        <taxon>Haptophyta</taxon>
        <taxon>Pavlovophyceae</taxon>
        <taxon>Pavlovales</taxon>
        <taxon>Pavlovaceae</taxon>
        <taxon>Diacronema</taxon>
    </lineage>
</organism>
<dbReference type="GO" id="GO:0005737">
    <property type="term" value="C:cytoplasm"/>
    <property type="evidence" value="ECO:0007669"/>
    <property type="project" value="TreeGrafter"/>
</dbReference>
<protein>
    <recommendedName>
        <fullName evidence="1">Ubiquitin-like domain-containing protein</fullName>
    </recommendedName>
</protein>
<sequence>MNAESSSAAAELTLAVVLNGARRECRVPAHLTLRELKARLVADDGHETPPGVEHLLGKLVYRGKKLVDDDATLEAVGVQNRDKLMVSYMPNIKDVLAQLSAIRAETAALEAERREGAQVHPELFTRQLLKLDAIDISEVAGEAKEVVRAMRKSDLARLLEMEGAVADAAS</sequence>
<comment type="caution">
    <text evidence="2">The sequence shown here is derived from an EMBL/GenBank/DDBJ whole genome shotgun (WGS) entry which is preliminary data.</text>
</comment>
<dbReference type="EMBL" id="JAGTXO010000025">
    <property type="protein sequence ID" value="KAG8461523.1"/>
    <property type="molecule type" value="Genomic_DNA"/>
</dbReference>
<dbReference type="InterPro" id="IPR029071">
    <property type="entry name" value="Ubiquitin-like_domsf"/>
</dbReference>
<dbReference type="InterPro" id="IPR039773">
    <property type="entry name" value="BAG_chaperone_regulator"/>
</dbReference>
<dbReference type="InterPro" id="IPR000626">
    <property type="entry name" value="Ubiquitin-like_dom"/>
</dbReference>
<dbReference type="GO" id="GO:0051087">
    <property type="term" value="F:protein-folding chaperone binding"/>
    <property type="evidence" value="ECO:0007669"/>
    <property type="project" value="InterPro"/>
</dbReference>
<keyword evidence="3" id="KW-1185">Reference proteome</keyword>
<feature type="domain" description="Ubiquitin-like" evidence="1">
    <location>
        <begin position="10"/>
        <end position="86"/>
    </location>
</feature>
<dbReference type="GO" id="GO:0050821">
    <property type="term" value="P:protein stabilization"/>
    <property type="evidence" value="ECO:0007669"/>
    <property type="project" value="TreeGrafter"/>
</dbReference>
<accession>A0A8J5X845</accession>
<dbReference type="SUPFAM" id="SSF54236">
    <property type="entry name" value="Ubiquitin-like"/>
    <property type="match status" value="1"/>
</dbReference>
<reference evidence="2" key="1">
    <citation type="submission" date="2021-05" db="EMBL/GenBank/DDBJ databases">
        <title>The genome of the haptophyte Pavlova lutheri (Diacronema luteri, Pavlovales) - a model for lipid biosynthesis in eukaryotic algae.</title>
        <authorList>
            <person name="Hulatt C.J."/>
            <person name="Posewitz M.C."/>
        </authorList>
    </citation>
    <scope>NUCLEOTIDE SEQUENCE</scope>
    <source>
        <strain evidence="2">NIVA-4/92</strain>
    </source>
</reference>
<dbReference type="AlphaFoldDB" id="A0A8J5X845"/>
<dbReference type="Proteomes" id="UP000751190">
    <property type="component" value="Unassembled WGS sequence"/>
</dbReference>
<evidence type="ECO:0000313" key="2">
    <source>
        <dbReference type="EMBL" id="KAG8461523.1"/>
    </source>
</evidence>
<dbReference type="PROSITE" id="PS50053">
    <property type="entry name" value="UBIQUITIN_2"/>
    <property type="match status" value="1"/>
</dbReference>
<dbReference type="CDD" id="cd17039">
    <property type="entry name" value="Ubl_ubiquitin_like"/>
    <property type="match status" value="1"/>
</dbReference>
<dbReference type="Gene3D" id="3.10.20.90">
    <property type="entry name" value="Phosphatidylinositol 3-kinase Catalytic Subunit, Chain A, domain 1"/>
    <property type="match status" value="1"/>
</dbReference>
<dbReference type="PANTHER" id="PTHR12329:SF16">
    <property type="entry name" value="BAG FAMILY MOLECULAR CHAPERONE REGULATOR 1"/>
    <property type="match status" value="1"/>
</dbReference>